<dbReference type="OrthoDB" id="509124at2759"/>
<dbReference type="InterPro" id="IPR019587">
    <property type="entry name" value="Polyketide_cyclase/dehydratase"/>
</dbReference>
<dbReference type="Proteomes" id="UP000218811">
    <property type="component" value="Unassembled WGS sequence"/>
</dbReference>
<name>A0A2H3JT29_WOLCO</name>
<dbReference type="AlphaFoldDB" id="A0A2H3JT29"/>
<evidence type="ECO:0008006" key="3">
    <source>
        <dbReference type="Google" id="ProtNLM"/>
    </source>
</evidence>
<dbReference type="Pfam" id="PF10604">
    <property type="entry name" value="Polyketide_cyc2"/>
    <property type="match status" value="1"/>
</dbReference>
<reference evidence="1 2" key="1">
    <citation type="journal article" date="2012" name="Science">
        <title>The Paleozoic origin of enzymatic lignin decomposition reconstructed from 31 fungal genomes.</title>
        <authorList>
            <person name="Floudas D."/>
            <person name="Binder M."/>
            <person name="Riley R."/>
            <person name="Barry K."/>
            <person name="Blanchette R.A."/>
            <person name="Henrissat B."/>
            <person name="Martinez A.T."/>
            <person name="Otillar R."/>
            <person name="Spatafora J.W."/>
            <person name="Yadav J.S."/>
            <person name="Aerts A."/>
            <person name="Benoit I."/>
            <person name="Boyd A."/>
            <person name="Carlson A."/>
            <person name="Copeland A."/>
            <person name="Coutinho P.M."/>
            <person name="de Vries R.P."/>
            <person name="Ferreira P."/>
            <person name="Findley K."/>
            <person name="Foster B."/>
            <person name="Gaskell J."/>
            <person name="Glotzer D."/>
            <person name="Gorecki P."/>
            <person name="Heitman J."/>
            <person name="Hesse C."/>
            <person name="Hori C."/>
            <person name="Igarashi K."/>
            <person name="Jurgens J.A."/>
            <person name="Kallen N."/>
            <person name="Kersten P."/>
            <person name="Kohler A."/>
            <person name="Kuees U."/>
            <person name="Kumar T.K.A."/>
            <person name="Kuo A."/>
            <person name="LaButti K."/>
            <person name="Larrondo L.F."/>
            <person name="Lindquist E."/>
            <person name="Ling A."/>
            <person name="Lombard V."/>
            <person name="Lucas S."/>
            <person name="Lundell T."/>
            <person name="Martin R."/>
            <person name="McLaughlin D.J."/>
            <person name="Morgenstern I."/>
            <person name="Morin E."/>
            <person name="Murat C."/>
            <person name="Nagy L.G."/>
            <person name="Nolan M."/>
            <person name="Ohm R.A."/>
            <person name="Patyshakuliyeva A."/>
            <person name="Rokas A."/>
            <person name="Ruiz-Duenas F.J."/>
            <person name="Sabat G."/>
            <person name="Salamov A."/>
            <person name="Samejima M."/>
            <person name="Schmutz J."/>
            <person name="Slot J.C."/>
            <person name="St John F."/>
            <person name="Stenlid J."/>
            <person name="Sun H."/>
            <person name="Sun S."/>
            <person name="Syed K."/>
            <person name="Tsang A."/>
            <person name="Wiebenga A."/>
            <person name="Young D."/>
            <person name="Pisabarro A."/>
            <person name="Eastwood D.C."/>
            <person name="Martin F."/>
            <person name="Cullen D."/>
            <person name="Grigoriev I.V."/>
            <person name="Hibbett D.S."/>
        </authorList>
    </citation>
    <scope>NUCLEOTIDE SEQUENCE [LARGE SCALE GENOMIC DNA]</scope>
    <source>
        <strain evidence="1 2">MD-104</strain>
    </source>
</reference>
<dbReference type="EMBL" id="KB468135">
    <property type="protein sequence ID" value="PCH43113.1"/>
    <property type="molecule type" value="Genomic_DNA"/>
</dbReference>
<dbReference type="PANTHER" id="PTHR36166:SF1">
    <property type="entry name" value="SRPBCC DOMAIN-CONTAINING PROTEIN"/>
    <property type="match status" value="1"/>
</dbReference>
<accession>A0A2H3JT29</accession>
<dbReference type="OMA" id="LHTERWQ"/>
<dbReference type="Gene3D" id="3.30.530.20">
    <property type="match status" value="1"/>
</dbReference>
<organism evidence="1 2">
    <name type="scientific">Wolfiporia cocos (strain MD-104)</name>
    <name type="common">Brown rot fungus</name>
    <dbReference type="NCBI Taxonomy" id="742152"/>
    <lineage>
        <taxon>Eukaryota</taxon>
        <taxon>Fungi</taxon>
        <taxon>Dikarya</taxon>
        <taxon>Basidiomycota</taxon>
        <taxon>Agaricomycotina</taxon>
        <taxon>Agaricomycetes</taxon>
        <taxon>Polyporales</taxon>
        <taxon>Phaeolaceae</taxon>
        <taxon>Wolfiporia</taxon>
    </lineage>
</organism>
<gene>
    <name evidence="1" type="ORF">WOLCODRAFT_103101</name>
</gene>
<keyword evidence="2" id="KW-1185">Reference proteome</keyword>
<dbReference type="PANTHER" id="PTHR36166">
    <property type="entry name" value="CHROMOSOME 9, WHOLE GENOME SHOTGUN SEQUENCE"/>
    <property type="match status" value="1"/>
</dbReference>
<protein>
    <recommendedName>
        <fullName evidence="3">Coenzyme Q-binding protein COQ10 START domain-containing protein</fullName>
    </recommendedName>
</protein>
<proteinExistence type="predicted"/>
<dbReference type="CDD" id="cd07822">
    <property type="entry name" value="SRPBCC_4"/>
    <property type="match status" value="1"/>
</dbReference>
<dbReference type="InterPro" id="IPR023393">
    <property type="entry name" value="START-like_dom_sf"/>
</dbReference>
<evidence type="ECO:0000313" key="1">
    <source>
        <dbReference type="EMBL" id="PCH43113.1"/>
    </source>
</evidence>
<evidence type="ECO:0000313" key="2">
    <source>
        <dbReference type="Proteomes" id="UP000218811"/>
    </source>
</evidence>
<dbReference type="SUPFAM" id="SSF55961">
    <property type="entry name" value="Bet v1-like"/>
    <property type="match status" value="1"/>
</dbReference>
<sequence length="178" mass="20067">MARKSSAPKFSEHLPAPSYKGKVSLTTSIVIDAPIEKVWEIILDFQSFSEWYTKKRVADQTPREGSYLILDVYAPPTDSPKAKPATRPLERIIELDENAHRIAWVGEGPQWLLRAERWQALSVVEGGKTLYETREVMSGPLSYVVRWFMARNLQKGFNASGECLKKRAEELAAKSASA</sequence>